<feature type="transmembrane region" description="Helical" evidence="6">
    <location>
        <begin position="115"/>
        <end position="136"/>
    </location>
</feature>
<evidence type="ECO:0000256" key="1">
    <source>
        <dbReference type="ARBA" id="ARBA00004141"/>
    </source>
</evidence>
<dbReference type="GO" id="GO:0016020">
    <property type="term" value="C:membrane"/>
    <property type="evidence" value="ECO:0007669"/>
    <property type="project" value="UniProtKB-SubCell"/>
</dbReference>
<dbReference type="InterPro" id="IPR011701">
    <property type="entry name" value="MFS"/>
</dbReference>
<sequence>MPPSSSQPSSHRGHDHGGATIDKLEYHPGGKPLLHPDESQGESSGRQSEDRSYAGSFFSDVADGIADNDRERFKREFVRYASFAWALINTLAAGSITAYSLYAPLFQHRLSYSQLQVNGVSIAAEIAMYLPVPLWGMMCDRFGPGIPSLLAGLFFGVGYFSAAFTYKSGPPPALGGAGYPYWVMVLAFIFIGLGTSCMYLSAVTTCAKNFGRGKYKGIALALPIACFGLSGATAAQVGSHLLYETKEDGTKGDVDVRRFFLFLGTLLLATGIVGCFTLRIVDERILIEEAVDELEQSGYLEESQFFHRLLQEREEQVGYGTLSDSEVLEIRRTAEEATERKLEAQRMKTWLLNAETRRFLSDKTMWFLAAGFLLVTGPGEAFINNLGTIIDTFYTPETEPKAGYPTSAATHVSIVAITSTIARILTGTFTDLLAPSSVPHQHRRGPNSMVNSIASLPSLPGEKKRLEISRVTFIIAFCILMSIGQVVLASGVIQQHAERFWLVSASIGAGYGAAFSLTPIIISVIWGVENFGTNWGICAMMPAMGATIWGLIYSAVYQWEADLGDAQGKDMVEDKLCYGVLCYAPTFWAMARSTLHLDITPSSTPNINTNSIQSTQILQSKFKGLERPLSNLDTLERIMASSAPKKRLQALSEHLINRPKSDGQFENIPNIPTVASNSSGPRMQGKVCIITGGNSPLGIGRATAHHYANNGAKAIFLCDLNTEFLDVHKREIEGKYSLGTEVFTRKVDAGKEEDVAKVVDEALERFGRLDTFFANAGISVTMKSVLESEAEDFMDVMRVNALSVFLAVKHGARGMLVTGSEKKYPGGSIVGTASSAGMRSNAGATDYSASKAAVISIMQTSCYQLSGTGIRCNAICPGIIETGMTAPMYEMARARGSERKIGQLNPLMRGGVADEVARVALFLSSDESSYVNGQAWAVCGGLTAGHPFVPGKLA</sequence>
<dbReference type="Pfam" id="PF13561">
    <property type="entry name" value="adh_short_C2"/>
    <property type="match status" value="1"/>
</dbReference>
<keyword evidence="4" id="KW-0560">Oxidoreductase</keyword>
<evidence type="ECO:0000256" key="2">
    <source>
        <dbReference type="ARBA" id="ARBA00006484"/>
    </source>
</evidence>
<comment type="similarity">
    <text evidence="2">Belongs to the short-chain dehydrogenases/reductases (SDR) family.</text>
</comment>
<comment type="caution">
    <text evidence="7">The sequence shown here is derived from an EMBL/GenBank/DDBJ whole genome shotgun (WGS) entry which is preliminary data.</text>
</comment>
<feature type="transmembrane region" description="Helical" evidence="6">
    <location>
        <begin position="181"/>
        <end position="206"/>
    </location>
</feature>
<keyword evidence="6" id="KW-0812">Transmembrane</keyword>
<evidence type="ECO:0000256" key="3">
    <source>
        <dbReference type="ARBA" id="ARBA00022857"/>
    </source>
</evidence>
<feature type="region of interest" description="Disordered" evidence="5">
    <location>
        <begin position="1"/>
        <end position="51"/>
    </location>
</feature>
<feature type="transmembrane region" description="Helical" evidence="6">
    <location>
        <begin position="218"/>
        <end position="239"/>
    </location>
</feature>
<dbReference type="GO" id="GO:0022857">
    <property type="term" value="F:transmembrane transporter activity"/>
    <property type="evidence" value="ECO:0007669"/>
    <property type="project" value="InterPro"/>
</dbReference>
<feature type="transmembrane region" description="Helical" evidence="6">
    <location>
        <begin position="471"/>
        <end position="494"/>
    </location>
</feature>
<keyword evidence="3" id="KW-0521">NADP</keyword>
<feature type="compositionally biased region" description="Polar residues" evidence="5">
    <location>
        <begin position="1"/>
        <end position="10"/>
    </location>
</feature>
<organism evidence="7 8">
    <name type="scientific">Pseudocercospora musae</name>
    <dbReference type="NCBI Taxonomy" id="113226"/>
    <lineage>
        <taxon>Eukaryota</taxon>
        <taxon>Fungi</taxon>
        <taxon>Dikarya</taxon>
        <taxon>Ascomycota</taxon>
        <taxon>Pezizomycotina</taxon>
        <taxon>Dothideomycetes</taxon>
        <taxon>Dothideomycetidae</taxon>
        <taxon>Mycosphaerellales</taxon>
        <taxon>Mycosphaerellaceae</taxon>
        <taxon>Pseudocercospora</taxon>
    </lineage>
</organism>
<evidence type="ECO:0008006" key="9">
    <source>
        <dbReference type="Google" id="ProtNLM"/>
    </source>
</evidence>
<feature type="transmembrane region" description="Helical" evidence="6">
    <location>
        <begin position="259"/>
        <end position="281"/>
    </location>
</feature>
<keyword evidence="8" id="KW-1185">Reference proteome</keyword>
<dbReference type="InterPro" id="IPR002347">
    <property type="entry name" value="SDR_fam"/>
</dbReference>
<dbReference type="Gene3D" id="3.40.50.720">
    <property type="entry name" value="NAD(P)-binding Rossmann-like Domain"/>
    <property type="match status" value="1"/>
</dbReference>
<comment type="subcellular location">
    <subcellularLocation>
        <location evidence="1">Membrane</location>
        <topology evidence="1">Multi-pass membrane protein</topology>
    </subcellularLocation>
</comment>
<feature type="compositionally biased region" description="Basic and acidic residues" evidence="5">
    <location>
        <begin position="22"/>
        <end position="38"/>
    </location>
</feature>
<name>A0A139IPR0_9PEZI</name>
<evidence type="ECO:0000256" key="4">
    <source>
        <dbReference type="ARBA" id="ARBA00023002"/>
    </source>
</evidence>
<dbReference type="SUPFAM" id="SSF51735">
    <property type="entry name" value="NAD(P)-binding Rossmann-fold domains"/>
    <property type="match status" value="1"/>
</dbReference>
<dbReference type="Pfam" id="PF07690">
    <property type="entry name" value="MFS_1"/>
    <property type="match status" value="1"/>
</dbReference>
<evidence type="ECO:0000313" key="8">
    <source>
        <dbReference type="Proteomes" id="UP000073492"/>
    </source>
</evidence>
<protein>
    <recommendedName>
        <fullName evidence="9">Major facilitator superfamily (MFS) profile domain-containing protein</fullName>
    </recommendedName>
</protein>
<dbReference type="PANTHER" id="PTHR43180">
    <property type="entry name" value="3-OXOACYL-(ACYL-CARRIER-PROTEIN) REDUCTASE (AFU_ORTHOLOGUE AFUA_6G11210)"/>
    <property type="match status" value="1"/>
</dbReference>
<gene>
    <name evidence="7" type="ORF">AC579_6297</name>
</gene>
<proteinExistence type="inferred from homology"/>
<evidence type="ECO:0000256" key="5">
    <source>
        <dbReference type="SAM" id="MobiDB-lite"/>
    </source>
</evidence>
<feature type="transmembrane region" description="Helical" evidence="6">
    <location>
        <begin position="148"/>
        <end position="166"/>
    </location>
</feature>
<dbReference type="PRINTS" id="PR00081">
    <property type="entry name" value="GDHRDH"/>
</dbReference>
<feature type="transmembrane region" description="Helical" evidence="6">
    <location>
        <begin position="535"/>
        <end position="556"/>
    </location>
</feature>
<accession>A0A139IPR0</accession>
<evidence type="ECO:0000313" key="7">
    <source>
        <dbReference type="EMBL" id="KXT16590.1"/>
    </source>
</evidence>
<dbReference type="InterPro" id="IPR036291">
    <property type="entry name" value="NAD(P)-bd_dom_sf"/>
</dbReference>
<dbReference type="CDD" id="cd05233">
    <property type="entry name" value="SDR_c"/>
    <property type="match status" value="1"/>
</dbReference>
<dbReference type="CDD" id="cd17354">
    <property type="entry name" value="MFS_Mch1p_like"/>
    <property type="match status" value="1"/>
</dbReference>
<dbReference type="SUPFAM" id="SSF103473">
    <property type="entry name" value="MFS general substrate transporter"/>
    <property type="match status" value="1"/>
</dbReference>
<dbReference type="Gene3D" id="1.20.1250.20">
    <property type="entry name" value="MFS general substrate transporter like domains"/>
    <property type="match status" value="1"/>
</dbReference>
<dbReference type="PANTHER" id="PTHR43180:SF66">
    <property type="entry name" value="SHORT-CHAIN DEHYDROGENASE_REDUCTASE FAMILY PROTEIN"/>
    <property type="match status" value="1"/>
</dbReference>
<reference evidence="7 8" key="1">
    <citation type="submission" date="2015-07" db="EMBL/GenBank/DDBJ databases">
        <title>Comparative genomics of the Sigatoka disease complex on banana suggests a link between parallel evolutionary changes in Pseudocercospora fijiensis and Pseudocercospora eumusae and increased virulence on the banana host.</title>
        <authorList>
            <person name="Chang T.-C."/>
            <person name="Salvucci A."/>
            <person name="Crous P.W."/>
            <person name="Stergiopoulos I."/>
        </authorList>
    </citation>
    <scope>NUCLEOTIDE SEQUENCE [LARGE SCALE GENOMIC DNA]</scope>
    <source>
        <strain evidence="7 8">CBS 116634</strain>
    </source>
</reference>
<evidence type="ECO:0000256" key="6">
    <source>
        <dbReference type="SAM" id="Phobius"/>
    </source>
</evidence>
<keyword evidence="6" id="KW-0472">Membrane</keyword>
<dbReference type="Proteomes" id="UP000073492">
    <property type="component" value="Unassembled WGS sequence"/>
</dbReference>
<feature type="transmembrane region" description="Helical" evidence="6">
    <location>
        <begin position="80"/>
        <end position="103"/>
    </location>
</feature>
<dbReference type="InterPro" id="IPR036259">
    <property type="entry name" value="MFS_trans_sf"/>
</dbReference>
<feature type="transmembrane region" description="Helical" evidence="6">
    <location>
        <begin position="500"/>
        <end position="528"/>
    </location>
</feature>
<dbReference type="OrthoDB" id="199930at2759"/>
<dbReference type="AlphaFoldDB" id="A0A139IPR0"/>
<dbReference type="FunFam" id="3.40.50.720:FF:000084">
    <property type="entry name" value="Short-chain dehydrogenase reductase"/>
    <property type="match status" value="1"/>
</dbReference>
<keyword evidence="6" id="KW-1133">Transmembrane helix</keyword>
<dbReference type="EMBL" id="LFZO01000034">
    <property type="protein sequence ID" value="KXT16590.1"/>
    <property type="molecule type" value="Genomic_DNA"/>
</dbReference>
<dbReference type="GO" id="GO:0016491">
    <property type="term" value="F:oxidoreductase activity"/>
    <property type="evidence" value="ECO:0007669"/>
    <property type="project" value="UniProtKB-KW"/>
</dbReference>